<dbReference type="Proteomes" id="UP001151582">
    <property type="component" value="Unassembled WGS sequence"/>
</dbReference>
<feature type="region of interest" description="Disordered" evidence="1">
    <location>
        <begin position="1"/>
        <end position="119"/>
    </location>
</feature>
<evidence type="ECO:0000313" key="4">
    <source>
        <dbReference type="Proteomes" id="UP001151582"/>
    </source>
</evidence>
<feature type="compositionally biased region" description="Polar residues" evidence="1">
    <location>
        <begin position="178"/>
        <end position="189"/>
    </location>
</feature>
<feature type="compositionally biased region" description="Polar residues" evidence="1">
    <location>
        <begin position="429"/>
        <end position="441"/>
    </location>
</feature>
<feature type="region of interest" description="Disordered" evidence="1">
    <location>
        <begin position="159"/>
        <end position="195"/>
    </location>
</feature>
<evidence type="ECO:0000259" key="2">
    <source>
        <dbReference type="Pfam" id="PF13926"/>
    </source>
</evidence>
<dbReference type="OrthoDB" id="21499at2759"/>
<organism evidence="3 4">
    <name type="scientific">Dimargaris verticillata</name>
    <dbReference type="NCBI Taxonomy" id="2761393"/>
    <lineage>
        <taxon>Eukaryota</taxon>
        <taxon>Fungi</taxon>
        <taxon>Fungi incertae sedis</taxon>
        <taxon>Zoopagomycota</taxon>
        <taxon>Kickxellomycotina</taxon>
        <taxon>Dimargaritomycetes</taxon>
        <taxon>Dimargaritales</taxon>
        <taxon>Dimargaritaceae</taxon>
        <taxon>Dimargaris</taxon>
    </lineage>
</organism>
<keyword evidence="4" id="KW-1185">Reference proteome</keyword>
<feature type="domain" description="DUF4211" evidence="2">
    <location>
        <begin position="254"/>
        <end position="404"/>
    </location>
</feature>
<protein>
    <recommendedName>
        <fullName evidence="2">DUF4211 domain-containing protein</fullName>
    </recommendedName>
</protein>
<sequence>MPAHSRRVTRSMAASVKPPDAKPAVHTTFEPNTLPQAPVVYIEVPPTPRQHRTSKRYVLESSDDEAGCSLPPLLPPATPSDHSQSNPTSPTSLVSETSSPSASSPLGRRRLIMRKRPAPARDAVTEFDDELANLDPDAIIEGPRTRKIVKRSTIRERLAQSGLQRHMATDSPAAVESAPQNNPSQQSLGDTGVSDSEVEALSIYTESLPGTQQKLLTDFQKLPQPATTQNSSAVNSAAVLEVATDSDEDSLNNFIIQDDIESDGVDIQPAMSHRSPRPRSNSNRAELPLEFSGAHTWDLRINCKIVCQYFVHLIVSRSRLLDVTVESLQYFTIAYEAVDRKIQSLKDSIISSTAWVPRFRHDLETLPIYHSKRCDIDAECEACHFSNRHATVKVVLAGTPYEHKSSSKLVLAALTANGGLENYPKAPDTAQSSAASGNSDCSDSESHASGDDTSQITQYFVGRTCHARSQLFHEMHHFYYGVSCQLISQVCKLINQLKWPPERLEQDSVNNAEMLFDKLEQQGHIDWVYHNLQQLLDQAEGFGHVA</sequence>
<reference evidence="3" key="1">
    <citation type="submission" date="2022-07" db="EMBL/GenBank/DDBJ databases">
        <title>Phylogenomic reconstructions and comparative analyses of Kickxellomycotina fungi.</title>
        <authorList>
            <person name="Reynolds N.K."/>
            <person name="Stajich J.E."/>
            <person name="Barry K."/>
            <person name="Grigoriev I.V."/>
            <person name="Crous P."/>
            <person name="Smith M.E."/>
        </authorList>
    </citation>
    <scope>NUCLEOTIDE SEQUENCE</scope>
    <source>
        <strain evidence="3">RSA 567</strain>
    </source>
</reference>
<dbReference type="PANTHER" id="PTHR14689:SF0">
    <property type="entry name" value="COILED-COIL DOMAIN-CONTAINING PROTEIN 82"/>
    <property type="match status" value="1"/>
</dbReference>
<feature type="compositionally biased region" description="Low complexity" evidence="1">
    <location>
        <begin position="87"/>
        <end position="105"/>
    </location>
</feature>
<comment type="caution">
    <text evidence="3">The sequence shown here is derived from an EMBL/GenBank/DDBJ whole genome shotgun (WGS) entry which is preliminary data.</text>
</comment>
<dbReference type="Pfam" id="PF13926">
    <property type="entry name" value="DUF4211"/>
    <property type="match status" value="1"/>
</dbReference>
<dbReference type="EMBL" id="JANBQB010000018">
    <property type="protein sequence ID" value="KAJ1984473.1"/>
    <property type="molecule type" value="Genomic_DNA"/>
</dbReference>
<gene>
    <name evidence="3" type="ORF">H4R34_000620</name>
</gene>
<dbReference type="InterPro" id="IPR025451">
    <property type="entry name" value="DUF4211"/>
</dbReference>
<dbReference type="AlphaFoldDB" id="A0A9W8EB34"/>
<feature type="region of interest" description="Disordered" evidence="1">
    <location>
        <begin position="423"/>
        <end position="452"/>
    </location>
</feature>
<evidence type="ECO:0000256" key="1">
    <source>
        <dbReference type="SAM" id="MobiDB-lite"/>
    </source>
</evidence>
<dbReference type="GO" id="GO:0005634">
    <property type="term" value="C:nucleus"/>
    <property type="evidence" value="ECO:0007669"/>
    <property type="project" value="TreeGrafter"/>
</dbReference>
<dbReference type="PANTHER" id="PTHR14689">
    <property type="entry name" value="PHORBOL-ESTER_DAG-TYPE DOMAIN-CONTAINING PROTEIN"/>
    <property type="match status" value="1"/>
</dbReference>
<evidence type="ECO:0000313" key="3">
    <source>
        <dbReference type="EMBL" id="KAJ1984473.1"/>
    </source>
</evidence>
<accession>A0A9W8EB34</accession>
<name>A0A9W8EB34_9FUNG</name>
<feature type="compositionally biased region" description="Basic residues" evidence="1">
    <location>
        <begin position="107"/>
        <end position="118"/>
    </location>
</feature>
<proteinExistence type="predicted"/>